<comment type="similarity">
    <text evidence="1">Belongs to the bleomycin resistance protein family.</text>
</comment>
<evidence type="ECO:0000313" key="5">
    <source>
        <dbReference type="EMBL" id="MFC6356500.1"/>
    </source>
</evidence>
<dbReference type="Pfam" id="PF00903">
    <property type="entry name" value="Glyoxalase"/>
    <property type="match status" value="1"/>
</dbReference>
<dbReference type="Proteomes" id="UP001596306">
    <property type="component" value="Unassembled WGS sequence"/>
</dbReference>
<keyword evidence="6" id="KW-1185">Reference proteome</keyword>
<dbReference type="Gene3D" id="3.10.180.10">
    <property type="entry name" value="2,3-Dihydroxybiphenyl 1,2-Dioxygenase, domain 1"/>
    <property type="match status" value="1"/>
</dbReference>
<dbReference type="SUPFAM" id="SSF54593">
    <property type="entry name" value="Glyoxalase/Bleomycin resistance protein/Dihydroxybiphenyl dioxygenase"/>
    <property type="match status" value="1"/>
</dbReference>
<evidence type="ECO:0000256" key="2">
    <source>
        <dbReference type="ARBA" id="ARBA00021572"/>
    </source>
</evidence>
<dbReference type="RefSeq" id="WP_386731001.1">
    <property type="nucleotide sequence ID" value="NZ_JBHSTP010000002.1"/>
</dbReference>
<gene>
    <name evidence="5" type="ORF">ACFQB0_10305</name>
</gene>
<reference evidence="6" key="1">
    <citation type="journal article" date="2019" name="Int. J. Syst. Evol. Microbiol.">
        <title>The Global Catalogue of Microorganisms (GCM) 10K type strain sequencing project: providing services to taxonomists for standard genome sequencing and annotation.</title>
        <authorList>
            <consortium name="The Broad Institute Genomics Platform"/>
            <consortium name="The Broad Institute Genome Sequencing Center for Infectious Disease"/>
            <person name="Wu L."/>
            <person name="Ma J."/>
        </authorList>
    </citation>
    <scope>NUCLEOTIDE SEQUENCE [LARGE SCALE GENOMIC DNA]</scope>
    <source>
        <strain evidence="6">CCUG 43304</strain>
    </source>
</reference>
<name>A0ABW1VIQ6_9MICO</name>
<sequence>MTEDRALPNLPSRDLLVTRSFYERLGFGEHYRDDRWMTLHRGTLRLEFFLHPELDPSTSAFQCTVRVSDLDELWEAIHAAGVPVRDTGFPRLHEPQPQSWGLRAGFLIDPDGTQLTLIGEPR</sequence>
<organism evidence="5 6">
    <name type="scientific">Luethyella okanaganae</name>
    <dbReference type="NCBI Taxonomy" id="69372"/>
    <lineage>
        <taxon>Bacteria</taxon>
        <taxon>Bacillati</taxon>
        <taxon>Actinomycetota</taxon>
        <taxon>Actinomycetes</taxon>
        <taxon>Micrococcales</taxon>
        <taxon>Microbacteriaceae</taxon>
        <taxon>Luethyella</taxon>
    </lineage>
</organism>
<evidence type="ECO:0000256" key="1">
    <source>
        <dbReference type="ARBA" id="ARBA00011051"/>
    </source>
</evidence>
<comment type="caution">
    <text evidence="5">The sequence shown here is derived from an EMBL/GenBank/DDBJ whole genome shotgun (WGS) entry which is preliminary data.</text>
</comment>
<accession>A0ABW1VIQ6</accession>
<dbReference type="InterPro" id="IPR037523">
    <property type="entry name" value="VOC_core"/>
</dbReference>
<evidence type="ECO:0000313" key="6">
    <source>
        <dbReference type="Proteomes" id="UP001596306"/>
    </source>
</evidence>
<evidence type="ECO:0000256" key="3">
    <source>
        <dbReference type="ARBA" id="ARBA00023251"/>
    </source>
</evidence>
<dbReference type="PROSITE" id="PS51819">
    <property type="entry name" value="VOC"/>
    <property type="match status" value="1"/>
</dbReference>
<evidence type="ECO:0000259" key="4">
    <source>
        <dbReference type="PROSITE" id="PS51819"/>
    </source>
</evidence>
<keyword evidence="3" id="KW-0046">Antibiotic resistance</keyword>
<dbReference type="InterPro" id="IPR004360">
    <property type="entry name" value="Glyas_Fos-R_dOase_dom"/>
</dbReference>
<dbReference type="PRINTS" id="PR00311">
    <property type="entry name" value="BLEOMYCINRST"/>
</dbReference>
<proteinExistence type="inferred from homology"/>
<dbReference type="InterPro" id="IPR029068">
    <property type="entry name" value="Glyas_Bleomycin-R_OHBP_Dase"/>
</dbReference>
<dbReference type="InterPro" id="IPR000335">
    <property type="entry name" value="Bleomycin-R"/>
</dbReference>
<feature type="domain" description="VOC" evidence="4">
    <location>
        <begin position="2"/>
        <end position="120"/>
    </location>
</feature>
<dbReference type="CDD" id="cd08350">
    <property type="entry name" value="BLMT_like"/>
    <property type="match status" value="1"/>
</dbReference>
<dbReference type="EMBL" id="JBHSTP010000002">
    <property type="protein sequence ID" value="MFC6356500.1"/>
    <property type="molecule type" value="Genomic_DNA"/>
</dbReference>
<protein>
    <recommendedName>
        <fullName evidence="2">Bleomycin resistance protein</fullName>
    </recommendedName>
</protein>